<dbReference type="EMBL" id="AZRN01000012">
    <property type="protein sequence ID" value="PNS00216.1"/>
    <property type="molecule type" value="Genomic_DNA"/>
</dbReference>
<gene>
    <name evidence="1" type="ORF">X927_03430</name>
</gene>
<proteinExistence type="predicted"/>
<evidence type="ECO:0000313" key="1">
    <source>
        <dbReference type="EMBL" id="PNS00216.1"/>
    </source>
</evidence>
<dbReference type="GO" id="GO:0043138">
    <property type="term" value="F:3'-5' DNA helicase activity"/>
    <property type="evidence" value="ECO:0007669"/>
    <property type="project" value="TreeGrafter"/>
</dbReference>
<protein>
    <submittedName>
        <fullName evidence="1">Uncharacterized protein</fullName>
    </submittedName>
</protein>
<dbReference type="GO" id="GO:0000725">
    <property type="term" value="P:recombinational repair"/>
    <property type="evidence" value="ECO:0007669"/>
    <property type="project" value="TreeGrafter"/>
</dbReference>
<keyword evidence="2" id="KW-1185">Reference proteome</keyword>
<accession>A0A2K1PBR6</accession>
<dbReference type="GO" id="GO:0003677">
    <property type="term" value="F:DNA binding"/>
    <property type="evidence" value="ECO:0007669"/>
    <property type="project" value="InterPro"/>
</dbReference>
<organism evidence="1 2">
    <name type="scientific">Petrotoga mexicana DSM 14811</name>
    <dbReference type="NCBI Taxonomy" id="1122954"/>
    <lineage>
        <taxon>Bacteria</taxon>
        <taxon>Thermotogati</taxon>
        <taxon>Thermotogota</taxon>
        <taxon>Thermotogae</taxon>
        <taxon>Petrotogales</taxon>
        <taxon>Petrotogaceae</taxon>
        <taxon>Petrotoga</taxon>
    </lineage>
</organism>
<dbReference type="Gene3D" id="3.40.50.300">
    <property type="entry name" value="P-loop containing nucleotide triphosphate hydrolases"/>
    <property type="match status" value="2"/>
</dbReference>
<evidence type="ECO:0000313" key="2">
    <source>
        <dbReference type="Proteomes" id="UP000236604"/>
    </source>
</evidence>
<dbReference type="GO" id="GO:0005524">
    <property type="term" value="F:ATP binding"/>
    <property type="evidence" value="ECO:0007669"/>
    <property type="project" value="InterPro"/>
</dbReference>
<dbReference type="PANTHER" id="PTHR11070:SF2">
    <property type="entry name" value="ATP-DEPENDENT DNA HELICASE SRS2"/>
    <property type="match status" value="1"/>
</dbReference>
<dbReference type="Proteomes" id="UP000236604">
    <property type="component" value="Unassembled WGS sequence"/>
</dbReference>
<sequence>MSDYIDLKNFISKRKSLLIAPAGCGKTYTIAECLKYTEGVHLILTHTHAGVASLKEKIKEKGIKTNKYRVETIDSYAQKYVNAFYCRNDVPEQDSKDYFPFIIEKAFELVKIKPISDVIKLTYAGLFVDEYQDCAKNQHKFIMALSEILPTHVLGDPLQGIFSFREQKLVDFDEDLKGFEKFDLKEPWRWKNTNPELGICLMKIRKKLENKEDIDLNTFKDAIEVVHINEEDISKPHTNYNKKIWDLLNESNLLIIHPESRSINTRIKIIKNFENRIYLVEAIDDKDFYKFSKNFDKSTPDNIYKIIYDFISTKAIFKKTGIENWFNKKSLKQKKNEKDREKIEPIRKNLEKLQNKISFLLIAQTLKQIKNLPGVLCYRKELFNDLCKALEEAEYNNTSVYESMKKIKNRKRKIGRKIEGKCIGTTLLVKGLEFDTVAVLNAHKFEDPKNLYVALTRASHKLIVFTNSSILSPYSKQRNVN</sequence>
<comment type="caution">
    <text evidence="1">The sequence shown here is derived from an EMBL/GenBank/DDBJ whole genome shotgun (WGS) entry which is preliminary data.</text>
</comment>
<dbReference type="AlphaFoldDB" id="A0A2K1PBR6"/>
<dbReference type="PANTHER" id="PTHR11070">
    <property type="entry name" value="UVRD / RECB / PCRA DNA HELICASE FAMILY MEMBER"/>
    <property type="match status" value="1"/>
</dbReference>
<dbReference type="SUPFAM" id="SSF52540">
    <property type="entry name" value="P-loop containing nucleoside triphosphate hydrolases"/>
    <property type="match status" value="1"/>
</dbReference>
<dbReference type="InterPro" id="IPR000212">
    <property type="entry name" value="DNA_helicase_UvrD/REP"/>
</dbReference>
<dbReference type="InterPro" id="IPR027417">
    <property type="entry name" value="P-loop_NTPase"/>
</dbReference>
<dbReference type="Pfam" id="PF13245">
    <property type="entry name" value="AAA_19"/>
    <property type="match status" value="1"/>
</dbReference>
<reference evidence="1 2" key="1">
    <citation type="submission" date="2013-12" db="EMBL/GenBank/DDBJ databases">
        <title>Comparative genomics of Petrotoga isolates.</title>
        <authorList>
            <person name="Nesbo C.L."/>
            <person name="Charchuk R."/>
            <person name="Chow K."/>
        </authorList>
    </citation>
    <scope>NUCLEOTIDE SEQUENCE [LARGE SCALE GENOMIC DNA]</scope>
    <source>
        <strain evidence="1 2">DSM 14811</strain>
    </source>
</reference>
<dbReference type="RefSeq" id="WP_103076690.1">
    <property type="nucleotide sequence ID" value="NZ_AZRN01000012.1"/>
</dbReference>
<name>A0A2K1PBR6_9BACT</name>